<keyword evidence="1" id="KW-0472">Membrane</keyword>
<organism evidence="2 3">
    <name type="scientific">Nostoc foliaceum FACHB-393</name>
    <dbReference type="NCBI Taxonomy" id="2692915"/>
    <lineage>
        <taxon>Bacteria</taxon>
        <taxon>Bacillati</taxon>
        <taxon>Cyanobacteriota</taxon>
        <taxon>Cyanophyceae</taxon>
        <taxon>Nostocales</taxon>
        <taxon>Nostocaceae</taxon>
        <taxon>Nostoc</taxon>
        <taxon>Nostoc foliaceum</taxon>
    </lineage>
</organism>
<gene>
    <name evidence="2" type="ORF">H6G92_28025</name>
</gene>
<dbReference type="Proteomes" id="UP000643580">
    <property type="component" value="Unassembled WGS sequence"/>
</dbReference>
<evidence type="ECO:0000313" key="3">
    <source>
        <dbReference type="Proteomes" id="UP000643580"/>
    </source>
</evidence>
<feature type="transmembrane region" description="Helical" evidence="1">
    <location>
        <begin position="41"/>
        <end position="58"/>
    </location>
</feature>
<dbReference type="RefSeq" id="WP_190898750.1">
    <property type="nucleotide sequence ID" value="NZ_JACJTD010000048.1"/>
</dbReference>
<reference evidence="2 3" key="1">
    <citation type="journal article" date="2020" name="ISME J.">
        <title>Comparative genomics reveals insights into cyanobacterial evolution and habitat adaptation.</title>
        <authorList>
            <person name="Chen M.Y."/>
            <person name="Teng W.K."/>
            <person name="Zhao L."/>
            <person name="Hu C.X."/>
            <person name="Zhou Y.K."/>
            <person name="Han B.P."/>
            <person name="Song L.R."/>
            <person name="Shu W.S."/>
        </authorList>
    </citation>
    <scope>NUCLEOTIDE SEQUENCE [LARGE SCALE GENOMIC DNA]</scope>
    <source>
        <strain evidence="2 3">FACHB-393</strain>
    </source>
</reference>
<keyword evidence="1" id="KW-0812">Transmembrane</keyword>
<evidence type="ECO:0000313" key="2">
    <source>
        <dbReference type="EMBL" id="MBD2650009.1"/>
    </source>
</evidence>
<keyword evidence="1" id="KW-1133">Transmembrane helix</keyword>
<keyword evidence="3" id="KW-1185">Reference proteome</keyword>
<proteinExistence type="predicted"/>
<evidence type="ECO:0000256" key="1">
    <source>
        <dbReference type="SAM" id="Phobius"/>
    </source>
</evidence>
<dbReference type="EMBL" id="JACJTD010000048">
    <property type="protein sequence ID" value="MBD2650009.1"/>
    <property type="molecule type" value="Genomic_DNA"/>
</dbReference>
<protein>
    <submittedName>
        <fullName evidence="2">Uncharacterized protein</fullName>
    </submittedName>
</protein>
<comment type="caution">
    <text evidence="2">The sequence shown here is derived from an EMBL/GenBank/DDBJ whole genome shotgun (WGS) entry which is preliminary data.</text>
</comment>
<name>A0ABR8IFP7_9NOSO</name>
<accession>A0ABR8IFP7</accession>
<sequence>MTNHITSWPLVLLRKTPLLPSLPTIADVSFTGMHIWGSGKFGLTLLVGVGLWCAIGWWRCRPK</sequence>